<dbReference type="EMBL" id="NAFL01000207">
    <property type="protein sequence ID" value="OSJ35998.1"/>
    <property type="molecule type" value="Genomic_DNA"/>
</dbReference>
<gene>
    <name evidence="1" type="ORF">BSZ19_06155</name>
</gene>
<reference evidence="1 2" key="1">
    <citation type="submission" date="2017-03" db="EMBL/GenBank/DDBJ databases">
        <title>Whole genome sequences of fourteen strains of Bradyrhizobium canariense and one strain of Bradyrhizobium japonicum isolated from Lupinus (Papilionoideae: Genisteae) species in Algeria.</title>
        <authorList>
            <person name="Crovadore J."/>
            <person name="Chekireb D."/>
            <person name="Brachmann A."/>
            <person name="Chablais R."/>
            <person name="Cochard B."/>
            <person name="Lefort F."/>
        </authorList>
    </citation>
    <scope>NUCLEOTIDE SEQUENCE [LARGE SCALE GENOMIC DNA]</scope>
    <source>
        <strain evidence="1 2">UBMA197</strain>
    </source>
</reference>
<dbReference type="AlphaFoldDB" id="A0A1Y2JV74"/>
<organism evidence="1 2">
    <name type="scientific">Bradyrhizobium japonicum</name>
    <dbReference type="NCBI Taxonomy" id="375"/>
    <lineage>
        <taxon>Bacteria</taxon>
        <taxon>Pseudomonadati</taxon>
        <taxon>Pseudomonadota</taxon>
        <taxon>Alphaproteobacteria</taxon>
        <taxon>Hyphomicrobiales</taxon>
        <taxon>Nitrobacteraceae</taxon>
        <taxon>Bradyrhizobium</taxon>
    </lineage>
</organism>
<sequence length="60" mass="6989">MKRHIEIVSAIELDELTIAFATAILISVRQHDRTFRQDRFGGDKGRLTHTAHLVQKLYRD</sequence>
<evidence type="ECO:0000313" key="1">
    <source>
        <dbReference type="EMBL" id="OSJ35998.1"/>
    </source>
</evidence>
<name>A0A1Y2JV74_BRAJP</name>
<accession>A0A1Y2JV74</accession>
<protein>
    <submittedName>
        <fullName evidence="1">Uncharacterized protein</fullName>
    </submittedName>
</protein>
<proteinExistence type="predicted"/>
<comment type="caution">
    <text evidence="1">The sequence shown here is derived from an EMBL/GenBank/DDBJ whole genome shotgun (WGS) entry which is preliminary data.</text>
</comment>
<evidence type="ECO:0000313" key="2">
    <source>
        <dbReference type="Proteomes" id="UP000193335"/>
    </source>
</evidence>
<dbReference type="Proteomes" id="UP000193335">
    <property type="component" value="Unassembled WGS sequence"/>
</dbReference>